<evidence type="ECO:0000256" key="2">
    <source>
        <dbReference type="ARBA" id="ARBA00022737"/>
    </source>
</evidence>
<organism evidence="6">
    <name type="scientific">Guillardia theta (strain CCMP2712)</name>
    <name type="common">Cryptophyte</name>
    <dbReference type="NCBI Taxonomy" id="905079"/>
    <lineage>
        <taxon>Eukaryota</taxon>
        <taxon>Cryptophyceae</taxon>
        <taxon>Pyrenomonadales</taxon>
        <taxon>Geminigeraceae</taxon>
        <taxon>Guillardia</taxon>
    </lineage>
</organism>
<dbReference type="STRING" id="905079.L1J1R2"/>
<feature type="domain" description="Anaphase-promoting complex subunit 4-like WD40" evidence="5">
    <location>
        <begin position="755"/>
        <end position="806"/>
    </location>
</feature>
<dbReference type="Pfam" id="PF12894">
    <property type="entry name" value="ANAPC4_WD40"/>
    <property type="match status" value="1"/>
</dbReference>
<keyword evidence="2" id="KW-0677">Repeat</keyword>
<reference evidence="7" key="3">
    <citation type="submission" date="2016-03" db="UniProtKB">
        <authorList>
            <consortium name="EnsemblProtists"/>
        </authorList>
    </citation>
    <scope>IDENTIFICATION</scope>
</reference>
<sequence>MITQARLPYSTLDGMSASGRKAFVHQLPMKRRVAAAWSGWTLRGDEKRSRSEGDGRSGYRGSLVSADGLRAGPKHDLQTQARELGLTLMAHPATKHREGAEQEICYKTYQSPSRENQEEGDEEEEEEEEERERSCKKVQSTTAANDPRGIVVSSDDLVLGRKFDLQEDAEALGMIVTPQGRYVLGSSRQRRMFASSLASGQILWESDGPVTEEDVKEVLHAMTRLDQSIHINTGTHGTADGGLLTAGGNTIDFFFEDYRTIKELEQPAKVSIHMVTSQSDPFLPLKANMVINAWCHSCMYGFADKVDIETGRIVEWTYGSLPRRLREILKQMLGDEESVDDAMECFVETSCSETDPDVDATARVSSDHLLDKFMHNTGKRVLLLLGMTGAGKSTLGKRWAIQMGEAWQVCERVFRGSRIADIGRGAVLAKFLLDSYDEMGTMENVVEKVFKELAGCRGIKTIVTCRSGYLKKEGKSNTLFWPPGLEGRDALQVAWVCELSLSNKEQVNQYIDNHIRKRVHTEWSKKQYDEAIRSMPELQFIVSTPYTLKVLLVVLPSLHRKFIKKPKYTLTRHNIHKEYAKEWYRREWDKLKQNVNMAIKVREEEVDDGNFMAWYSNAAQQLCLHMLMEHKNFILHKAEGSFLAGPPFNLSMREGKVEKKLGYWLLRGCLTRLKVHKHQNTLEVSFAHDMLRSFFLARATFAQLQAQIDGAPASLSVRCGAFEPGGEALATVSKDGKMRVWDVETGKCMRELGGGGEEIDMIRWRADGKRLASGSRRGRIRVWDVEAGECCLELLREEEIGEIGWMGDERIAWWTHREKYCIQTMDVELGVCTRERELNTAGKHSMRLGPDGRKLAGVSKLSGQAWVWDVETGRGQELQGPEGGVTGLIWGPDGRRLAGVSKTGGGAWVWDAETGRGQELQGPEGGVTGLIWGPDGRRLAGVSKTGGGAWVWDAETGRGQELEGPEGGLEQLIWGPEGKRLFTRYTSDGSIKTWTLRDEGFFVLTADFNRYERVLVCRNASIDQSLSSPIRRLLEERGAVAQANTSTRGSRCCVQ</sequence>
<dbReference type="OrthoDB" id="2443807at2759"/>
<dbReference type="KEGG" id="gtt:GUITHDRAFT_141136"/>
<evidence type="ECO:0000256" key="3">
    <source>
        <dbReference type="PROSITE-ProRule" id="PRU00221"/>
    </source>
</evidence>
<feature type="repeat" description="WD" evidence="3">
    <location>
        <begin position="752"/>
        <end position="793"/>
    </location>
</feature>
<feature type="compositionally biased region" description="Basic and acidic residues" evidence="4">
    <location>
        <begin position="43"/>
        <end position="57"/>
    </location>
</feature>
<dbReference type="CDD" id="cd00200">
    <property type="entry name" value="WD40"/>
    <property type="match status" value="1"/>
</dbReference>
<dbReference type="PROSITE" id="PS50294">
    <property type="entry name" value="WD_REPEATS_REGION"/>
    <property type="match status" value="1"/>
</dbReference>
<evidence type="ECO:0000259" key="5">
    <source>
        <dbReference type="Pfam" id="PF12894"/>
    </source>
</evidence>
<dbReference type="GeneID" id="17299111"/>
<evidence type="ECO:0000313" key="6">
    <source>
        <dbReference type="EMBL" id="EKX42446.1"/>
    </source>
</evidence>
<feature type="compositionally biased region" description="Acidic residues" evidence="4">
    <location>
        <begin position="118"/>
        <end position="130"/>
    </location>
</feature>
<name>L1J1R2_GUITC</name>
<dbReference type="InterPro" id="IPR015943">
    <property type="entry name" value="WD40/YVTN_repeat-like_dom_sf"/>
</dbReference>
<evidence type="ECO:0000313" key="7">
    <source>
        <dbReference type="EnsemblProtists" id="EKX42446"/>
    </source>
</evidence>
<dbReference type="PROSITE" id="PS50082">
    <property type="entry name" value="WD_REPEATS_2"/>
    <property type="match status" value="2"/>
</dbReference>
<dbReference type="EnsemblProtists" id="EKX42446">
    <property type="protein sequence ID" value="EKX42446"/>
    <property type="gene ID" value="GUITHDRAFT_141136"/>
</dbReference>
<dbReference type="PROSITE" id="PS00678">
    <property type="entry name" value="WD_REPEATS_1"/>
    <property type="match status" value="1"/>
</dbReference>
<keyword evidence="1 3" id="KW-0853">WD repeat</keyword>
<dbReference type="HOGENOM" id="CLU_301378_0_0_1"/>
<dbReference type="InterPro" id="IPR019775">
    <property type="entry name" value="WD40_repeat_CS"/>
</dbReference>
<dbReference type="Pfam" id="PF00400">
    <property type="entry name" value="WD40"/>
    <property type="match status" value="1"/>
</dbReference>
<dbReference type="SUPFAM" id="SSF82171">
    <property type="entry name" value="DPP6 N-terminal domain-like"/>
    <property type="match status" value="1"/>
</dbReference>
<keyword evidence="8" id="KW-1185">Reference proteome</keyword>
<dbReference type="RefSeq" id="XP_005829426.1">
    <property type="nucleotide sequence ID" value="XM_005829369.1"/>
</dbReference>
<evidence type="ECO:0000256" key="1">
    <source>
        <dbReference type="ARBA" id="ARBA00022574"/>
    </source>
</evidence>
<dbReference type="SMART" id="SM00320">
    <property type="entry name" value="WD40"/>
    <property type="match status" value="6"/>
</dbReference>
<dbReference type="PANTHER" id="PTHR19848">
    <property type="entry name" value="WD40 REPEAT PROTEIN"/>
    <property type="match status" value="1"/>
</dbReference>
<dbReference type="Proteomes" id="UP000011087">
    <property type="component" value="Unassembled WGS sequence"/>
</dbReference>
<feature type="repeat" description="WD" evidence="3">
    <location>
        <begin position="721"/>
        <end position="751"/>
    </location>
</feature>
<dbReference type="InterPro" id="IPR001680">
    <property type="entry name" value="WD40_rpt"/>
</dbReference>
<gene>
    <name evidence="6" type="ORF">GUITHDRAFT_141136</name>
</gene>
<dbReference type="eggNOG" id="KOG0266">
    <property type="taxonomic scope" value="Eukaryota"/>
</dbReference>
<accession>L1J1R2</accession>
<proteinExistence type="predicted"/>
<evidence type="ECO:0000313" key="8">
    <source>
        <dbReference type="Proteomes" id="UP000011087"/>
    </source>
</evidence>
<protein>
    <recommendedName>
        <fullName evidence="5">Anaphase-promoting complex subunit 4-like WD40 domain-containing protein</fullName>
    </recommendedName>
</protein>
<reference evidence="8" key="2">
    <citation type="submission" date="2012-11" db="EMBL/GenBank/DDBJ databases">
        <authorList>
            <person name="Kuo A."/>
            <person name="Curtis B.A."/>
            <person name="Tanifuji G."/>
            <person name="Burki F."/>
            <person name="Gruber A."/>
            <person name="Irimia M."/>
            <person name="Maruyama S."/>
            <person name="Arias M.C."/>
            <person name="Ball S.G."/>
            <person name="Gile G.H."/>
            <person name="Hirakawa Y."/>
            <person name="Hopkins J.F."/>
            <person name="Rensing S.A."/>
            <person name="Schmutz J."/>
            <person name="Symeonidi A."/>
            <person name="Elias M."/>
            <person name="Eveleigh R.J."/>
            <person name="Herman E.K."/>
            <person name="Klute M.J."/>
            <person name="Nakayama T."/>
            <person name="Obornik M."/>
            <person name="Reyes-Prieto A."/>
            <person name="Armbrust E.V."/>
            <person name="Aves S.J."/>
            <person name="Beiko R.G."/>
            <person name="Coutinho P."/>
            <person name="Dacks J.B."/>
            <person name="Durnford D.G."/>
            <person name="Fast N.M."/>
            <person name="Green B.R."/>
            <person name="Grisdale C."/>
            <person name="Hempe F."/>
            <person name="Henrissat B."/>
            <person name="Hoppner M.P."/>
            <person name="Ishida K.-I."/>
            <person name="Kim E."/>
            <person name="Koreny L."/>
            <person name="Kroth P.G."/>
            <person name="Liu Y."/>
            <person name="Malik S.-B."/>
            <person name="Maier U.G."/>
            <person name="McRose D."/>
            <person name="Mock T."/>
            <person name="Neilson J.A."/>
            <person name="Onodera N.T."/>
            <person name="Poole A.M."/>
            <person name="Pritham E.J."/>
            <person name="Richards T.A."/>
            <person name="Rocap G."/>
            <person name="Roy S.W."/>
            <person name="Sarai C."/>
            <person name="Schaack S."/>
            <person name="Shirato S."/>
            <person name="Slamovits C.H."/>
            <person name="Spencer D.F."/>
            <person name="Suzuki S."/>
            <person name="Worden A.Z."/>
            <person name="Zauner S."/>
            <person name="Barry K."/>
            <person name="Bell C."/>
            <person name="Bharti A.K."/>
            <person name="Crow J.A."/>
            <person name="Grimwood J."/>
            <person name="Kramer R."/>
            <person name="Lindquist E."/>
            <person name="Lucas S."/>
            <person name="Salamov A."/>
            <person name="McFadden G.I."/>
            <person name="Lane C.E."/>
            <person name="Keeling P.J."/>
            <person name="Gray M.W."/>
            <person name="Grigoriev I.V."/>
            <person name="Archibald J.M."/>
        </authorList>
    </citation>
    <scope>NUCLEOTIDE SEQUENCE</scope>
    <source>
        <strain evidence="8">CCMP2712</strain>
    </source>
</reference>
<reference evidence="6 8" key="1">
    <citation type="journal article" date="2012" name="Nature">
        <title>Algal genomes reveal evolutionary mosaicism and the fate of nucleomorphs.</title>
        <authorList>
            <consortium name="DOE Joint Genome Institute"/>
            <person name="Curtis B.A."/>
            <person name="Tanifuji G."/>
            <person name="Burki F."/>
            <person name="Gruber A."/>
            <person name="Irimia M."/>
            <person name="Maruyama S."/>
            <person name="Arias M.C."/>
            <person name="Ball S.G."/>
            <person name="Gile G.H."/>
            <person name="Hirakawa Y."/>
            <person name="Hopkins J.F."/>
            <person name="Kuo A."/>
            <person name="Rensing S.A."/>
            <person name="Schmutz J."/>
            <person name="Symeonidi A."/>
            <person name="Elias M."/>
            <person name="Eveleigh R.J."/>
            <person name="Herman E.K."/>
            <person name="Klute M.J."/>
            <person name="Nakayama T."/>
            <person name="Obornik M."/>
            <person name="Reyes-Prieto A."/>
            <person name="Armbrust E.V."/>
            <person name="Aves S.J."/>
            <person name="Beiko R.G."/>
            <person name="Coutinho P."/>
            <person name="Dacks J.B."/>
            <person name="Durnford D.G."/>
            <person name="Fast N.M."/>
            <person name="Green B.R."/>
            <person name="Grisdale C.J."/>
            <person name="Hempel F."/>
            <person name="Henrissat B."/>
            <person name="Hoppner M.P."/>
            <person name="Ishida K."/>
            <person name="Kim E."/>
            <person name="Koreny L."/>
            <person name="Kroth P.G."/>
            <person name="Liu Y."/>
            <person name="Malik S.B."/>
            <person name="Maier U.G."/>
            <person name="McRose D."/>
            <person name="Mock T."/>
            <person name="Neilson J.A."/>
            <person name="Onodera N.T."/>
            <person name="Poole A.M."/>
            <person name="Pritham E.J."/>
            <person name="Richards T.A."/>
            <person name="Rocap G."/>
            <person name="Roy S.W."/>
            <person name="Sarai C."/>
            <person name="Schaack S."/>
            <person name="Shirato S."/>
            <person name="Slamovits C.H."/>
            <person name="Spencer D.F."/>
            <person name="Suzuki S."/>
            <person name="Worden A.Z."/>
            <person name="Zauner S."/>
            <person name="Barry K."/>
            <person name="Bell C."/>
            <person name="Bharti A.K."/>
            <person name="Crow J.A."/>
            <person name="Grimwood J."/>
            <person name="Kramer R."/>
            <person name="Lindquist E."/>
            <person name="Lucas S."/>
            <person name="Salamov A."/>
            <person name="McFadden G.I."/>
            <person name="Lane C.E."/>
            <person name="Keeling P.J."/>
            <person name="Gray M.W."/>
            <person name="Grigoriev I.V."/>
            <person name="Archibald J.M."/>
        </authorList>
    </citation>
    <scope>NUCLEOTIDE SEQUENCE</scope>
    <source>
        <strain evidence="6 8">CCMP2712</strain>
    </source>
</reference>
<dbReference type="PaxDb" id="55529-EKX42446"/>
<dbReference type="InterPro" id="IPR024977">
    <property type="entry name" value="Apc4-like_WD40_dom"/>
</dbReference>
<dbReference type="PANTHER" id="PTHR19848:SF8">
    <property type="entry name" value="F-BOX AND WD REPEAT DOMAIN CONTAINING 7"/>
    <property type="match status" value="1"/>
</dbReference>
<dbReference type="EMBL" id="JH993016">
    <property type="protein sequence ID" value="EKX42446.1"/>
    <property type="molecule type" value="Genomic_DNA"/>
</dbReference>
<feature type="region of interest" description="Disordered" evidence="4">
    <location>
        <begin position="43"/>
        <end position="73"/>
    </location>
</feature>
<evidence type="ECO:0000256" key="4">
    <source>
        <dbReference type="SAM" id="MobiDB-lite"/>
    </source>
</evidence>
<dbReference type="AlphaFoldDB" id="L1J1R2"/>
<dbReference type="Gene3D" id="2.130.10.10">
    <property type="entry name" value="YVTN repeat-like/Quinoprotein amine dehydrogenase"/>
    <property type="match status" value="2"/>
</dbReference>
<feature type="region of interest" description="Disordered" evidence="4">
    <location>
        <begin position="108"/>
        <end position="148"/>
    </location>
</feature>